<reference evidence="1 2" key="1">
    <citation type="submission" date="2022-12" db="EMBL/GenBank/DDBJ databases">
        <title>Streptococcus alactolyticus LGM, complete genome.</title>
        <authorList>
            <person name="Liu Z."/>
            <person name="Mu C."/>
            <person name="Zhu W."/>
        </authorList>
    </citation>
    <scope>NUCLEOTIDE SEQUENCE [LARGE SCALE GENOMIC DNA]</scope>
    <source>
        <strain evidence="1 2">LGM</strain>
    </source>
</reference>
<organism evidence="1 2">
    <name type="scientific">Streptococcus alactolyticus</name>
    <dbReference type="NCBI Taxonomy" id="29389"/>
    <lineage>
        <taxon>Bacteria</taxon>
        <taxon>Bacillati</taxon>
        <taxon>Bacillota</taxon>
        <taxon>Bacilli</taxon>
        <taxon>Lactobacillales</taxon>
        <taxon>Streptococcaceae</taxon>
        <taxon>Streptococcus</taxon>
    </lineage>
</organism>
<evidence type="ECO:0008006" key="3">
    <source>
        <dbReference type="Google" id="ProtNLM"/>
    </source>
</evidence>
<proteinExistence type="predicted"/>
<sequence length="356" mass="41812">MIQLKQKSKVFIACPYYKTGGPKSLHQLANELINSGIETYIIYYSDGVFTGENDILFSFCKAKVATNIIDNSDNVLLVSETATSLLERYSKIKKVIWWLSLDYYFSSSVMGRVRHVIRYKRLPRIMEPVMFFKLLVEDLYCHRHLTKVDANSLKKYYHLYNCEYEKEYLMAQGVNLDSLLYLCGPLEERFLDLKYDKVKRFKKDIVAYNPAKMDMKYLEKVKAELSVINSNIEFVAIQNMSREQVYETLRSAKVYIDFGYFPGPERMPREAVALYCNIITSTEGSAKNDLDVMIPREFKFDIKNEKTAKEVSYLINKMIMDYNDYVKYGDQYREKVWKQITSFSKSVEEIFEIDAT</sequence>
<dbReference type="Proteomes" id="UP001212085">
    <property type="component" value="Chromosome"/>
</dbReference>
<dbReference type="EMBL" id="CP114883">
    <property type="protein sequence ID" value="WBB07056.1"/>
    <property type="molecule type" value="Genomic_DNA"/>
</dbReference>
<evidence type="ECO:0000313" key="1">
    <source>
        <dbReference type="EMBL" id="WBB07056.1"/>
    </source>
</evidence>
<accession>A0ABY7M230</accession>
<protein>
    <recommendedName>
        <fullName evidence="3">Glycosyltransferase family 4 protein</fullName>
    </recommendedName>
</protein>
<gene>
    <name evidence="1" type="ORF">O6R09_03800</name>
</gene>
<keyword evidence="2" id="KW-1185">Reference proteome</keyword>
<dbReference type="RefSeq" id="WP_269725806.1">
    <property type="nucleotide sequence ID" value="NZ_CP114883.1"/>
</dbReference>
<name>A0ABY7M230_STRAY</name>
<dbReference type="SUPFAM" id="SSF53756">
    <property type="entry name" value="UDP-Glycosyltransferase/glycogen phosphorylase"/>
    <property type="match status" value="1"/>
</dbReference>
<evidence type="ECO:0000313" key="2">
    <source>
        <dbReference type="Proteomes" id="UP001212085"/>
    </source>
</evidence>